<organism evidence="10 11">
    <name type="scientific">Macrostomum lignano</name>
    <dbReference type="NCBI Taxonomy" id="282301"/>
    <lineage>
        <taxon>Eukaryota</taxon>
        <taxon>Metazoa</taxon>
        <taxon>Spiralia</taxon>
        <taxon>Lophotrochozoa</taxon>
        <taxon>Platyhelminthes</taxon>
        <taxon>Rhabditophora</taxon>
        <taxon>Macrostomorpha</taxon>
        <taxon>Macrostomida</taxon>
        <taxon>Macrostomidae</taxon>
        <taxon>Macrostomum</taxon>
    </lineage>
</organism>
<proteinExistence type="inferred from homology"/>
<keyword evidence="5 7" id="KW-0863">Zinc-finger</keyword>
<protein>
    <recommendedName>
        <fullName evidence="8">E3 ubiquitin-protein ligase</fullName>
        <ecNumber evidence="8">2.3.2.27</ecNumber>
    </recommendedName>
</protein>
<dbReference type="InterPro" id="IPR039399">
    <property type="entry name" value="Deltex_C_sf"/>
</dbReference>
<evidence type="ECO:0000259" key="9">
    <source>
        <dbReference type="PROSITE" id="PS50089"/>
    </source>
</evidence>
<dbReference type="UniPathway" id="UPA00143"/>
<comment type="pathway">
    <text evidence="2 8">Protein modification; protein ubiquitination.</text>
</comment>
<dbReference type="AlphaFoldDB" id="A0A1I8GT26"/>
<dbReference type="GO" id="GO:0061630">
    <property type="term" value="F:ubiquitin protein ligase activity"/>
    <property type="evidence" value="ECO:0007669"/>
    <property type="project" value="UniProtKB-UniRule"/>
</dbReference>
<keyword evidence="10" id="KW-1185">Reference proteome</keyword>
<reference evidence="11" key="1">
    <citation type="submission" date="2016-11" db="UniProtKB">
        <authorList>
            <consortium name="WormBaseParasite"/>
        </authorList>
    </citation>
    <scope>IDENTIFICATION</scope>
</reference>
<accession>A0A1I8GT26</accession>
<sequence length="652" mass="71572">MFTLTISIPKSSRHSNPNEVSWELVHSYFSDLFSQEFLCVVKPFNGDHTLAKLYFKNKVTFSRRSDEFLINNTVPAKIVERKEEPDLPPTISGKVKLPRKFTEQELAPIKVDLDEQYQVEMQLTEPKLAMLHACHPEVLSCAQSALRKWASEQPTSTASRASSVISSTSRSRRPLFPDVVSQDAPAVEGACAVVPVDTQYLRDLGPYDFELALNDRCSLRVEPRDITTLQCDALIVTTSCALSLNFGLARIVAAKSGQQQLLRLCREALQGQNLKFGDTRLVTLPPGSQLPARHILFLALPNDSRLEQTIDHNAFKEVMKDVINALLRTLSQLSTELGIQVVGMTPIGASLPYWTDRSEDFAHVLAEAFHSAGSRNRTGDLRRLCICDLGLETLATLGRVLEARFGVQLPRVLPPPSRNLSVEGREFASRPNNTAAAAAAVSLHADDEEFGADCELCCEPLSMAKPAAAFHCNRGQLCVTCVRRLNDPAAPGNGLCPLCMDRPAVGSQPANGTMTVTKEALSLPGHPGYATQVVTYTFGPGVQGREHPNPGLPYRGVSRVTYFPDSPEGRAIVERLQAAFRGRAVFTIGTSATTGMDNTITWATVHHKTRIDGGPEGTRIEKTHRSCVAISNFVFNEIESDNIKLDKEVSRE</sequence>
<dbReference type="Gene3D" id="3.30.390.130">
    <property type="match status" value="1"/>
</dbReference>
<dbReference type="GO" id="GO:0016567">
    <property type="term" value="P:protein ubiquitination"/>
    <property type="evidence" value="ECO:0007669"/>
    <property type="project" value="UniProtKB-UniRule"/>
</dbReference>
<keyword evidence="3 8" id="KW-0808">Transferase</keyword>
<dbReference type="GO" id="GO:0008270">
    <property type="term" value="F:zinc ion binding"/>
    <property type="evidence" value="ECO:0007669"/>
    <property type="project" value="UniProtKB-KW"/>
</dbReference>
<keyword evidence="8" id="KW-0963">Cytoplasm</keyword>
<evidence type="ECO:0000256" key="6">
    <source>
        <dbReference type="ARBA" id="ARBA00022833"/>
    </source>
</evidence>
<name>A0A1I8GT26_9PLAT</name>
<dbReference type="InterPro" id="IPR039396">
    <property type="entry name" value="Deltex_C"/>
</dbReference>
<dbReference type="SUPFAM" id="SSF52949">
    <property type="entry name" value="Macro domain-like"/>
    <property type="match status" value="1"/>
</dbReference>
<dbReference type="PROSITE" id="PS50089">
    <property type="entry name" value="ZF_RING_2"/>
    <property type="match status" value="1"/>
</dbReference>
<dbReference type="PANTHER" id="PTHR12622">
    <property type="entry name" value="DELTEX-RELATED"/>
    <property type="match status" value="1"/>
</dbReference>
<evidence type="ECO:0000256" key="5">
    <source>
        <dbReference type="ARBA" id="ARBA00022771"/>
    </source>
</evidence>
<dbReference type="WBParaSite" id="maker-uti_cns_0002913-snap-gene-0.6-mRNA-1">
    <property type="protein sequence ID" value="maker-uti_cns_0002913-snap-gene-0.6-mRNA-1"/>
    <property type="gene ID" value="maker-uti_cns_0002913-snap-gene-0.6"/>
</dbReference>
<feature type="domain" description="RING-type" evidence="9">
    <location>
        <begin position="454"/>
        <end position="499"/>
    </location>
</feature>
<dbReference type="Proteomes" id="UP000095280">
    <property type="component" value="Unplaced"/>
</dbReference>
<keyword evidence="6 8" id="KW-0862">Zinc</keyword>
<comment type="catalytic activity">
    <reaction evidence="1 8">
        <text>S-ubiquitinyl-[E2 ubiquitin-conjugating enzyme]-L-cysteine + [acceptor protein]-L-lysine = [E2 ubiquitin-conjugating enzyme]-L-cysteine + N(6)-ubiquitinyl-[acceptor protein]-L-lysine.</text>
        <dbReference type="EC" id="2.3.2.27"/>
    </reaction>
</comment>
<keyword evidence="4 8" id="KW-0479">Metal-binding</keyword>
<evidence type="ECO:0000256" key="4">
    <source>
        <dbReference type="ARBA" id="ARBA00022723"/>
    </source>
</evidence>
<dbReference type="InterPro" id="IPR043472">
    <property type="entry name" value="Macro_dom-like"/>
</dbReference>
<dbReference type="EC" id="2.3.2.27" evidence="8"/>
<evidence type="ECO:0000256" key="1">
    <source>
        <dbReference type="ARBA" id="ARBA00000900"/>
    </source>
</evidence>
<evidence type="ECO:0000256" key="3">
    <source>
        <dbReference type="ARBA" id="ARBA00022679"/>
    </source>
</evidence>
<dbReference type="InterPro" id="IPR039398">
    <property type="entry name" value="Deltex_fam"/>
</dbReference>
<evidence type="ECO:0000256" key="8">
    <source>
        <dbReference type="RuleBase" id="RU367105"/>
    </source>
</evidence>
<evidence type="ECO:0000313" key="10">
    <source>
        <dbReference type="Proteomes" id="UP000095280"/>
    </source>
</evidence>
<evidence type="ECO:0000256" key="7">
    <source>
        <dbReference type="PROSITE-ProRule" id="PRU00175"/>
    </source>
</evidence>
<dbReference type="GO" id="GO:0007219">
    <property type="term" value="P:Notch signaling pathway"/>
    <property type="evidence" value="ECO:0007669"/>
    <property type="project" value="InterPro"/>
</dbReference>
<dbReference type="Gene3D" id="3.40.220.10">
    <property type="entry name" value="Leucine Aminopeptidase, subunit E, domain 1"/>
    <property type="match status" value="1"/>
</dbReference>
<dbReference type="Pfam" id="PF18102">
    <property type="entry name" value="DTC"/>
    <property type="match status" value="1"/>
</dbReference>
<dbReference type="GO" id="GO:0005737">
    <property type="term" value="C:cytoplasm"/>
    <property type="evidence" value="ECO:0007669"/>
    <property type="project" value="UniProtKB-SubCell"/>
</dbReference>
<comment type="similarity">
    <text evidence="8">Belongs to the Deltex family.</text>
</comment>
<evidence type="ECO:0000313" key="11">
    <source>
        <dbReference type="WBParaSite" id="maker-uti_cns_0002913-snap-gene-0.6-mRNA-1"/>
    </source>
</evidence>
<evidence type="ECO:0000256" key="2">
    <source>
        <dbReference type="ARBA" id="ARBA00004906"/>
    </source>
</evidence>
<comment type="subcellular location">
    <subcellularLocation>
        <location evidence="8">Cytoplasm</location>
    </subcellularLocation>
</comment>
<dbReference type="InterPro" id="IPR001841">
    <property type="entry name" value="Znf_RING"/>
</dbReference>